<reference evidence="7" key="1">
    <citation type="submission" date="2021-02" db="EMBL/GenBank/DDBJ databases">
        <authorList>
            <person name="Nowell W R."/>
        </authorList>
    </citation>
    <scope>NUCLEOTIDE SEQUENCE</scope>
    <source>
        <strain evidence="7">Ploen Becks lab</strain>
    </source>
</reference>
<evidence type="ECO:0000256" key="3">
    <source>
        <dbReference type="ARBA" id="ARBA00022837"/>
    </source>
</evidence>
<evidence type="ECO:0000256" key="4">
    <source>
        <dbReference type="SAM" id="Coils"/>
    </source>
</evidence>
<evidence type="ECO:0000256" key="5">
    <source>
        <dbReference type="SAM" id="MobiDB-lite"/>
    </source>
</evidence>
<dbReference type="Gene3D" id="1.10.238.10">
    <property type="entry name" value="EF-hand"/>
    <property type="match status" value="1"/>
</dbReference>
<proteinExistence type="predicted"/>
<feature type="domain" description="EF-hand" evidence="6">
    <location>
        <begin position="42"/>
        <end position="77"/>
    </location>
</feature>
<dbReference type="CDD" id="cd00051">
    <property type="entry name" value="EFh"/>
    <property type="match status" value="1"/>
</dbReference>
<protein>
    <recommendedName>
        <fullName evidence="6">EF-hand domain-containing protein</fullName>
    </recommendedName>
</protein>
<dbReference type="SMART" id="SM00054">
    <property type="entry name" value="EFh"/>
    <property type="match status" value="2"/>
</dbReference>
<feature type="region of interest" description="Disordered" evidence="5">
    <location>
        <begin position="1"/>
        <end position="21"/>
    </location>
</feature>
<dbReference type="PROSITE" id="PS00018">
    <property type="entry name" value="EF_HAND_1"/>
    <property type="match status" value="2"/>
</dbReference>
<sequence length="193" mass="22890">MADQELAAKLQKQMARNEGDENIQPCMKVFNPYTEFKEFSRKDIQSLEKTFKKYDFNNDKKLDLEELKFMMEKLQVPQTHLGLKDMIKQVDEDKDNKINFKEFLMIFRKAKNGELSKDSGLQQLYDQVMEIDVAEAGVKGAKSFFEAQALKQSFSNNFEREIREEQEEKRRMEDLKKKKRDEFIAKKSIFSTN</sequence>
<dbReference type="GO" id="GO:0005509">
    <property type="term" value="F:calcium ion binding"/>
    <property type="evidence" value="ECO:0007669"/>
    <property type="project" value="InterPro"/>
</dbReference>
<evidence type="ECO:0000259" key="6">
    <source>
        <dbReference type="PROSITE" id="PS50222"/>
    </source>
</evidence>
<feature type="domain" description="EF-hand" evidence="6">
    <location>
        <begin position="78"/>
        <end position="113"/>
    </location>
</feature>
<dbReference type="PROSITE" id="PS50222">
    <property type="entry name" value="EF_HAND_2"/>
    <property type="match status" value="2"/>
</dbReference>
<keyword evidence="8" id="KW-1185">Reference proteome</keyword>
<keyword evidence="4" id="KW-0175">Coiled coil</keyword>
<dbReference type="Proteomes" id="UP000663879">
    <property type="component" value="Unassembled WGS sequence"/>
</dbReference>
<name>A0A813ZS42_9BILA</name>
<dbReference type="FunFam" id="1.10.238.10:FF:000112">
    <property type="entry name" value="EF-hand domain family, member D2"/>
    <property type="match status" value="1"/>
</dbReference>
<dbReference type="AlphaFoldDB" id="A0A813ZS42"/>
<keyword evidence="1" id="KW-0479">Metal-binding</keyword>
<dbReference type="SUPFAM" id="SSF47473">
    <property type="entry name" value="EF-hand"/>
    <property type="match status" value="1"/>
</dbReference>
<evidence type="ECO:0000256" key="1">
    <source>
        <dbReference type="ARBA" id="ARBA00022723"/>
    </source>
</evidence>
<accession>A0A813ZS42</accession>
<dbReference type="Pfam" id="PF13499">
    <property type="entry name" value="EF-hand_7"/>
    <property type="match status" value="1"/>
</dbReference>
<evidence type="ECO:0000256" key="2">
    <source>
        <dbReference type="ARBA" id="ARBA00022737"/>
    </source>
</evidence>
<dbReference type="InterPro" id="IPR011992">
    <property type="entry name" value="EF-hand-dom_pair"/>
</dbReference>
<dbReference type="OrthoDB" id="6572480at2759"/>
<dbReference type="EMBL" id="CAJNOC010001974">
    <property type="protein sequence ID" value="CAF0904401.1"/>
    <property type="molecule type" value="Genomic_DNA"/>
</dbReference>
<dbReference type="InterPro" id="IPR040365">
    <property type="entry name" value="EFHD1/2"/>
</dbReference>
<evidence type="ECO:0000313" key="8">
    <source>
        <dbReference type="Proteomes" id="UP000663879"/>
    </source>
</evidence>
<organism evidence="7 8">
    <name type="scientific">Brachionus calyciflorus</name>
    <dbReference type="NCBI Taxonomy" id="104777"/>
    <lineage>
        <taxon>Eukaryota</taxon>
        <taxon>Metazoa</taxon>
        <taxon>Spiralia</taxon>
        <taxon>Gnathifera</taxon>
        <taxon>Rotifera</taxon>
        <taxon>Eurotatoria</taxon>
        <taxon>Monogononta</taxon>
        <taxon>Pseudotrocha</taxon>
        <taxon>Ploima</taxon>
        <taxon>Brachionidae</taxon>
        <taxon>Brachionus</taxon>
    </lineage>
</organism>
<dbReference type="PANTHER" id="PTHR13025">
    <property type="entry name" value="EF-HAND DOMAIN-CONTAINING PROTEIN D"/>
    <property type="match status" value="1"/>
</dbReference>
<gene>
    <name evidence="7" type="ORF">OXX778_LOCUS11568</name>
</gene>
<feature type="coiled-coil region" evidence="4">
    <location>
        <begin position="155"/>
        <end position="182"/>
    </location>
</feature>
<keyword evidence="2" id="KW-0677">Repeat</keyword>
<dbReference type="PANTHER" id="PTHR13025:SF6">
    <property type="entry name" value="EF-HAND DOMAIN-CONTAINING PROTEIN-RELATED"/>
    <property type="match status" value="1"/>
</dbReference>
<comment type="caution">
    <text evidence="7">The sequence shown here is derived from an EMBL/GenBank/DDBJ whole genome shotgun (WGS) entry which is preliminary data.</text>
</comment>
<keyword evidence="3" id="KW-0106">Calcium</keyword>
<evidence type="ECO:0000313" key="7">
    <source>
        <dbReference type="EMBL" id="CAF0904401.1"/>
    </source>
</evidence>
<dbReference type="InterPro" id="IPR018247">
    <property type="entry name" value="EF_Hand_1_Ca_BS"/>
</dbReference>
<dbReference type="InterPro" id="IPR002048">
    <property type="entry name" value="EF_hand_dom"/>
</dbReference>